<feature type="domain" description="Peptidase A2" evidence="2">
    <location>
        <begin position="105"/>
        <end position="184"/>
    </location>
</feature>
<comment type="caution">
    <text evidence="3">The sequence shown here is derived from an EMBL/GenBank/DDBJ whole genome shotgun (WGS) entry which is preliminary data.</text>
</comment>
<evidence type="ECO:0000313" key="3">
    <source>
        <dbReference type="EMBL" id="OPF14507.1"/>
    </source>
</evidence>
<evidence type="ECO:0000256" key="1">
    <source>
        <dbReference type="ARBA" id="ARBA00022801"/>
    </source>
</evidence>
<evidence type="ECO:0000313" key="4">
    <source>
        <dbReference type="Proteomes" id="UP000189835"/>
    </source>
</evidence>
<name>A0A1V4BL52_MICAE</name>
<dbReference type="PROSITE" id="PS50175">
    <property type="entry name" value="ASP_PROT_RETROV"/>
    <property type="match status" value="1"/>
</dbReference>
<accession>A0A1V4BL52</accession>
<dbReference type="CDD" id="cd00303">
    <property type="entry name" value="retropepsin_like"/>
    <property type="match status" value="1"/>
</dbReference>
<protein>
    <recommendedName>
        <fullName evidence="2">Peptidase A2 domain-containing protein</fullName>
    </recommendedName>
</protein>
<reference evidence="3 4" key="1">
    <citation type="submission" date="2017-02" db="EMBL/GenBank/DDBJ databases">
        <title>Genome sequence of Microcystis aeruginosa KW.</title>
        <authorList>
            <person name="Oh H.-M."/>
            <person name="Ahn C.-Y."/>
            <person name="Jeong H."/>
            <person name="Srivastava A."/>
            <person name="Lee H.-G."/>
            <person name="Kang S.-R."/>
        </authorList>
    </citation>
    <scope>NUCLEOTIDE SEQUENCE [LARGE SCALE GENOMIC DNA]</scope>
    <source>
        <strain evidence="3 4">KW</strain>
    </source>
</reference>
<dbReference type="Gene3D" id="2.40.70.10">
    <property type="entry name" value="Acid Proteases"/>
    <property type="match status" value="1"/>
</dbReference>
<keyword evidence="1" id="KW-0378">Hydrolase</keyword>
<dbReference type="GO" id="GO:0006508">
    <property type="term" value="P:proteolysis"/>
    <property type="evidence" value="ECO:0007669"/>
    <property type="project" value="InterPro"/>
</dbReference>
<dbReference type="EMBL" id="MVGR01000006">
    <property type="protein sequence ID" value="OPF14507.1"/>
    <property type="molecule type" value="Genomic_DNA"/>
</dbReference>
<dbReference type="GO" id="GO:0004190">
    <property type="term" value="F:aspartic-type endopeptidase activity"/>
    <property type="evidence" value="ECO:0007669"/>
    <property type="project" value="InterPro"/>
</dbReference>
<dbReference type="Pfam" id="PF18929">
    <property type="entry name" value="DUF5678"/>
    <property type="match status" value="1"/>
</dbReference>
<dbReference type="InterPro" id="IPR043734">
    <property type="entry name" value="DUF5678"/>
</dbReference>
<dbReference type="AlphaFoldDB" id="A0A1V4BL52"/>
<dbReference type="InterPro" id="IPR001995">
    <property type="entry name" value="Peptidase_A2_cat"/>
</dbReference>
<organism evidence="3 4">
    <name type="scientific">Microcystis aeruginosa KW</name>
    <dbReference type="NCBI Taxonomy" id="1960155"/>
    <lineage>
        <taxon>Bacteria</taxon>
        <taxon>Bacillati</taxon>
        <taxon>Cyanobacteriota</taxon>
        <taxon>Cyanophyceae</taxon>
        <taxon>Oscillatoriophycideae</taxon>
        <taxon>Chroococcales</taxon>
        <taxon>Microcystaceae</taxon>
        <taxon>Microcystis</taxon>
    </lineage>
</organism>
<dbReference type="Pfam" id="PF13650">
    <property type="entry name" value="Asp_protease_2"/>
    <property type="match status" value="1"/>
</dbReference>
<gene>
    <name evidence="3" type="ORF">B1L04_28185</name>
</gene>
<proteinExistence type="predicted"/>
<sequence length="207" mass="24098">MINSISKEQAQEMLRWLNKNRDTVLDLYKNQYIAYNEKGVIAHGENLQNVLEEANTTNQEFVIYLVPRCRYSIQILPIQFRSVVRHNWQPNYLVKLKHNQIEIKTIMLVDSGAEVSLISYKIGQDLGYQLADAESTLVAETIGGNVEYVLRNLEITIDNHQLIAPVAWLQMPIDTEQLLLGREVVFDKFNIEFRQAEETIIFSWRDN</sequence>
<evidence type="ECO:0000259" key="2">
    <source>
        <dbReference type="PROSITE" id="PS50175"/>
    </source>
</evidence>
<dbReference type="SUPFAM" id="SSF50630">
    <property type="entry name" value="Acid proteases"/>
    <property type="match status" value="1"/>
</dbReference>
<dbReference type="Proteomes" id="UP000189835">
    <property type="component" value="Unassembled WGS sequence"/>
</dbReference>
<dbReference type="InterPro" id="IPR021109">
    <property type="entry name" value="Peptidase_aspartic_dom_sf"/>
</dbReference>